<protein>
    <submittedName>
        <fullName evidence="2">Uncharacterized protein</fullName>
    </submittedName>
</protein>
<dbReference type="EMBL" id="VCAU01000023">
    <property type="protein sequence ID" value="KAF9890833.1"/>
    <property type="molecule type" value="Genomic_DNA"/>
</dbReference>
<evidence type="ECO:0000256" key="1">
    <source>
        <dbReference type="SAM" id="MobiDB-lite"/>
    </source>
</evidence>
<proteinExistence type="predicted"/>
<evidence type="ECO:0000313" key="2">
    <source>
        <dbReference type="EMBL" id="KAF9890833.1"/>
    </source>
</evidence>
<keyword evidence="3" id="KW-1185">Reference proteome</keyword>
<gene>
    <name evidence="2" type="ORF">FE257_005404</name>
</gene>
<name>A0AAD4GWT3_ASPNN</name>
<feature type="compositionally biased region" description="Acidic residues" evidence="1">
    <location>
        <begin position="501"/>
        <end position="513"/>
    </location>
</feature>
<dbReference type="Proteomes" id="UP001194746">
    <property type="component" value="Unassembled WGS sequence"/>
</dbReference>
<dbReference type="AlphaFoldDB" id="A0AAD4GWT3"/>
<reference evidence="2" key="2">
    <citation type="submission" date="2020-02" db="EMBL/GenBank/DDBJ databases">
        <authorList>
            <person name="Gilchrist C.L.M."/>
            <person name="Chooi Y.-H."/>
        </authorList>
    </citation>
    <scope>NUCLEOTIDE SEQUENCE</scope>
    <source>
        <strain evidence="2">MST-FP2251</strain>
    </source>
</reference>
<sequence length="535" mass="61131">MYYALTPRLREIYRVKYVDLGSIKKAQGIDVRPHLTMRRTLKFVEVLIFNGYCDDHREWNRCFLHTVKDIVLRLLTEWRDLQKDWMKARNFFAFKVLQLQKDNTESLFPRLRRLSVRGVGFQYAHTEMAYTFQLHKLHALSLDSAHILGTIAEIAENKMIPIISLTIKTDEQFSRLEQQFFALSMPHLKDVFIRIVAPDQTSLTPHLRWIFTPGREIRRFVYHRHLYVAGDTASVWEPTVAPMVWDTGVVTLLGNANLQCVGLCDHLPSLRFHLAKTPPTTWEILHIRYLPTVHEEYHPHNPTFDLTYDFDVSFNLPPTSILNLAPYRLGFTTEEMTEFLAFANWAFGPNGLPKLELLVFGEVDTVHWVQALKRSIFLTRNMDVASRMKYPYRQTFPLGAEPSEHDRQATPSEHTAADAYQQANSAVMSPHDGAANAFSGLLCSHTIPGGLLTVMGDERAGPAVARFIIQTGLLQQFRAVDTEAVGVTKDWVHWDPKDEAAGDQEGENEVEVDGEARWAPGSDEEDSWSSGGSEH</sequence>
<comment type="caution">
    <text evidence="2">The sequence shown here is derived from an EMBL/GenBank/DDBJ whole genome shotgun (WGS) entry which is preliminary data.</text>
</comment>
<organism evidence="2 3">
    <name type="scientific">Aspergillus nanangensis</name>
    <dbReference type="NCBI Taxonomy" id="2582783"/>
    <lineage>
        <taxon>Eukaryota</taxon>
        <taxon>Fungi</taxon>
        <taxon>Dikarya</taxon>
        <taxon>Ascomycota</taxon>
        <taxon>Pezizomycotina</taxon>
        <taxon>Eurotiomycetes</taxon>
        <taxon>Eurotiomycetidae</taxon>
        <taxon>Eurotiales</taxon>
        <taxon>Aspergillaceae</taxon>
        <taxon>Aspergillus</taxon>
        <taxon>Aspergillus subgen. Circumdati</taxon>
    </lineage>
</organism>
<feature type="region of interest" description="Disordered" evidence="1">
    <location>
        <begin position="495"/>
        <end position="535"/>
    </location>
</feature>
<reference evidence="2" key="1">
    <citation type="journal article" date="2019" name="Beilstein J. Org. Chem.">
        <title>Nanangenines: drimane sesquiterpenoids as the dominant metabolite cohort of a novel Australian fungus, Aspergillus nanangensis.</title>
        <authorList>
            <person name="Lacey H.J."/>
            <person name="Gilchrist C.L.M."/>
            <person name="Crombie A."/>
            <person name="Kalaitzis J.A."/>
            <person name="Vuong D."/>
            <person name="Rutledge P.J."/>
            <person name="Turner P."/>
            <person name="Pitt J.I."/>
            <person name="Lacey E."/>
            <person name="Chooi Y.H."/>
            <person name="Piggott A.M."/>
        </authorList>
    </citation>
    <scope>NUCLEOTIDE SEQUENCE</scope>
    <source>
        <strain evidence="2">MST-FP2251</strain>
    </source>
</reference>
<evidence type="ECO:0000313" key="3">
    <source>
        <dbReference type="Proteomes" id="UP001194746"/>
    </source>
</evidence>
<accession>A0AAD4GWT3</accession>